<gene>
    <name evidence="1" type="ORF">HF865_10110</name>
</gene>
<accession>A0AAW9ZIY2</accession>
<dbReference type="RefSeq" id="WP_086142112.1">
    <property type="nucleotide sequence ID" value="NZ_JABAFN010000058.1"/>
</dbReference>
<evidence type="ECO:0000313" key="1">
    <source>
        <dbReference type="EMBL" id="NME23021.1"/>
    </source>
</evidence>
<protein>
    <recommendedName>
        <fullName evidence="3">DNA-binding protein</fullName>
    </recommendedName>
</protein>
<proteinExistence type="predicted"/>
<evidence type="ECO:0000313" key="2">
    <source>
        <dbReference type="Proteomes" id="UP000587270"/>
    </source>
</evidence>
<sequence length="61" mass="7225">MYGTNLLNARQLAAKLQVCNTTFFKMLHQQNNKGDYCPYHQLGPHSRKYYVLEEVQAWLLH</sequence>
<dbReference type="EMBL" id="JABAFN010000058">
    <property type="protein sequence ID" value="NME23021.1"/>
    <property type="molecule type" value="Genomic_DNA"/>
</dbReference>
<comment type="caution">
    <text evidence="1">The sequence shown here is derived from an EMBL/GenBank/DDBJ whole genome shotgun (WGS) entry which is preliminary data.</text>
</comment>
<dbReference type="Proteomes" id="UP000587270">
    <property type="component" value="Unassembled WGS sequence"/>
</dbReference>
<organism evidence="1 2">
    <name type="scientific">Limosilactobacillus reuteri</name>
    <name type="common">Lactobacillus reuteri</name>
    <dbReference type="NCBI Taxonomy" id="1598"/>
    <lineage>
        <taxon>Bacteria</taxon>
        <taxon>Bacillati</taxon>
        <taxon>Bacillota</taxon>
        <taxon>Bacilli</taxon>
        <taxon>Lactobacillales</taxon>
        <taxon>Lactobacillaceae</taxon>
        <taxon>Limosilactobacillus</taxon>
    </lineage>
</organism>
<dbReference type="AlphaFoldDB" id="A0AAW9ZIY2"/>
<evidence type="ECO:0008006" key="3">
    <source>
        <dbReference type="Google" id="ProtNLM"/>
    </source>
</evidence>
<reference evidence="1 2" key="1">
    <citation type="submission" date="2020-04" db="EMBL/GenBank/DDBJ databases">
        <authorList>
            <person name="Hitch T.C.A."/>
            <person name="Wylensek D."/>
            <person name="Clavel T."/>
        </authorList>
    </citation>
    <scope>NUCLEOTIDE SEQUENCE [LARGE SCALE GENOMIC DNA]</scope>
    <source>
        <strain evidence="1 2">WCA-386-APC-4I</strain>
    </source>
</reference>
<name>A0AAW9ZIY2_LIMRT</name>